<accession>A0A162K2R2</accession>
<feature type="region of interest" description="Disordered" evidence="1">
    <location>
        <begin position="1"/>
        <end position="42"/>
    </location>
</feature>
<dbReference type="Proteomes" id="UP000076874">
    <property type="component" value="Unassembled WGS sequence"/>
</dbReference>
<evidence type="ECO:0000313" key="2">
    <source>
        <dbReference type="EMBL" id="OAA65193.1"/>
    </source>
</evidence>
<protein>
    <submittedName>
        <fullName evidence="2">Tetratricopeptide-like helical</fullName>
    </submittedName>
</protein>
<evidence type="ECO:0000313" key="3">
    <source>
        <dbReference type="Proteomes" id="UP000076874"/>
    </source>
</evidence>
<name>A0A162K2R2_9HYPO</name>
<dbReference type="PANTHER" id="PTHR21581">
    <property type="entry name" value="D-ALANYL-D-ALANINE CARBOXYPEPTIDASE"/>
    <property type="match status" value="1"/>
</dbReference>
<dbReference type="SUPFAM" id="SSF48452">
    <property type="entry name" value="TPR-like"/>
    <property type="match status" value="1"/>
</dbReference>
<dbReference type="AlphaFoldDB" id="A0A162K2R2"/>
<organism evidence="2 3">
    <name type="scientific">Niveomyces insectorum RCEF 264</name>
    <dbReference type="NCBI Taxonomy" id="1081102"/>
    <lineage>
        <taxon>Eukaryota</taxon>
        <taxon>Fungi</taxon>
        <taxon>Dikarya</taxon>
        <taxon>Ascomycota</taxon>
        <taxon>Pezizomycotina</taxon>
        <taxon>Sordariomycetes</taxon>
        <taxon>Hypocreomycetidae</taxon>
        <taxon>Hypocreales</taxon>
        <taxon>Cordycipitaceae</taxon>
        <taxon>Niveomyces</taxon>
    </lineage>
</organism>
<keyword evidence="3" id="KW-1185">Reference proteome</keyword>
<dbReference type="STRING" id="1081102.A0A162K2R2"/>
<dbReference type="Gene3D" id="1.25.40.10">
    <property type="entry name" value="Tetratricopeptide repeat domain"/>
    <property type="match status" value="1"/>
</dbReference>
<comment type="caution">
    <text evidence="2">The sequence shown here is derived from an EMBL/GenBank/DDBJ whole genome shotgun (WGS) entry which is preliminary data.</text>
</comment>
<dbReference type="GO" id="GO:0005794">
    <property type="term" value="C:Golgi apparatus"/>
    <property type="evidence" value="ECO:0007669"/>
    <property type="project" value="TreeGrafter"/>
</dbReference>
<reference evidence="2 3" key="1">
    <citation type="journal article" date="2016" name="Genome Biol. Evol.">
        <title>Divergent and convergent evolution of fungal pathogenicity.</title>
        <authorList>
            <person name="Shang Y."/>
            <person name="Xiao G."/>
            <person name="Zheng P."/>
            <person name="Cen K."/>
            <person name="Zhan S."/>
            <person name="Wang C."/>
        </authorList>
    </citation>
    <scope>NUCLEOTIDE SEQUENCE [LARGE SCALE GENOMIC DNA]</scope>
    <source>
        <strain evidence="2 3">RCEF 264</strain>
    </source>
</reference>
<dbReference type="EMBL" id="AZHD01000003">
    <property type="protein sequence ID" value="OAA65193.1"/>
    <property type="molecule type" value="Genomic_DNA"/>
</dbReference>
<proteinExistence type="predicted"/>
<dbReference type="OrthoDB" id="428342at2759"/>
<gene>
    <name evidence="2" type="ORF">SPI_01980</name>
</gene>
<sequence length="422" mass="44636">MHRSPIPQSPPPPSSSGDGTGLGFDGGLDAAVAAPPPPPPAKDFSYLLRPEIYHPLTLANVPPPFRTSQWQPNPATPLPDLVAAGHFRAAAIVAAQQLTGTGGDGVPGLVGTPPDPTDHVRIFDLLYTRLVCLLLIDATALAAQEGKALGDLNNPFYLLDDAGTVAATGIANHLVPWALRVLHVRLQGLGFGDPRRAVMSYYELAREARARIGAALARHDHAASELWKGRLAELGLKVAGALIEMDDMAGAAAHLASMSAAATGGDSSTRTETAKALLWLHLGDVEAARAAIHAAYVGRGGFRGDDLAPRVVAALCDMADDEYEAALSAWRALREDAPGDEMIGVNLAVCLLYVGKLEEGRALLESLVDAGYSSHTLLFNLSTMYELCTDRAKSQKQQLAQRVADMEPSAKGWEKANADFKL</sequence>
<dbReference type="InterPro" id="IPR011990">
    <property type="entry name" value="TPR-like_helical_dom_sf"/>
</dbReference>
<dbReference type="GO" id="GO:0030008">
    <property type="term" value="C:TRAPP complex"/>
    <property type="evidence" value="ECO:0007669"/>
    <property type="project" value="TreeGrafter"/>
</dbReference>
<evidence type="ECO:0000256" key="1">
    <source>
        <dbReference type="SAM" id="MobiDB-lite"/>
    </source>
</evidence>
<dbReference type="PANTHER" id="PTHR21581:SF6">
    <property type="entry name" value="TRAFFICKING PROTEIN PARTICLE COMPLEX SUBUNIT 12"/>
    <property type="match status" value="1"/>
</dbReference>